<feature type="transmembrane region" description="Helical" evidence="9">
    <location>
        <begin position="190"/>
        <end position="214"/>
    </location>
</feature>
<feature type="transmembrane region" description="Helical" evidence="9">
    <location>
        <begin position="6"/>
        <end position="32"/>
    </location>
</feature>
<comment type="similarity">
    <text evidence="8">Belongs to the binding-protein-dependent transport system permease family. LivHM subfamily.</text>
</comment>
<accession>A0A2T4ZFR3</accession>
<sequence>MDLSFVVIQALSGLASASALFVIASGLTIVFGVTRIVNFAHGSFYMLGAYMAVTIVPWLLQFDRSPTLFFVGVIASAVVVGILGVIMELVLLRRIYKVPELFQLLATFGVVLIVQDVVLKVWGPVDITGPRAPGLRHGIEILGQRFPAYEMFLIFVGPAVLGLLLLIMHKTRFGVLIRAATQDREMVGALGVNQAMLFTGTLFLGAFLAGLGGALQIPRLPANTGMDLSIITEAFVVTVIGGMGSVPGAFIAALIIKMLEAFGILIFPKITLVLVFLLMAVVLVVKPWGLLGKPEVASGRAVLPEGILNLKTFTRTETLVWIGLAAALLLVPVFGDTYKVKVGIEIMVFALAAFSLNLLIGNGGIVSFGHAAYFGVGAYAAGLLVTGPLKAPMELALVVAPIAGGLAAALFGYFIVRLSGIYLAMLTLAFAQITYAICFQWVEVTGGDNGVVGVWPSRWAASREVYFYVVAVMSLTTILALRHLFYTPFGYTLRAARDSATRADAIGIDVKTHRWLAFIVAGAAAGLAGALYSFSKGSIDPTMISISMSIDFLMMILTGGIQTVMGPVVGTAVFHSVKDFFMPLTDFWRFFLGVSIIAIVLIFPKGIVGAVDTLRERMGRGPAPAPLPKPAGEAA</sequence>
<feature type="transmembrane region" description="Helical" evidence="9">
    <location>
        <begin position="104"/>
        <end position="123"/>
    </location>
</feature>
<keyword evidence="7 9" id="KW-0472">Membrane</keyword>
<keyword evidence="4 9" id="KW-0812">Transmembrane</keyword>
<dbReference type="Proteomes" id="UP000241808">
    <property type="component" value="Unassembled WGS sequence"/>
</dbReference>
<feature type="transmembrane region" description="Helical" evidence="9">
    <location>
        <begin position="44"/>
        <end position="62"/>
    </location>
</feature>
<evidence type="ECO:0000313" key="11">
    <source>
        <dbReference type="Proteomes" id="UP000241808"/>
    </source>
</evidence>
<dbReference type="GO" id="GO:0015658">
    <property type="term" value="F:branched-chain amino acid transmembrane transporter activity"/>
    <property type="evidence" value="ECO:0007669"/>
    <property type="project" value="InterPro"/>
</dbReference>
<dbReference type="PANTHER" id="PTHR11795:SF442">
    <property type="entry name" value="ABC TRANSPORTER ATP-BINDING PROTEIN"/>
    <property type="match status" value="1"/>
</dbReference>
<feature type="transmembrane region" description="Helical" evidence="9">
    <location>
        <begin position="68"/>
        <end position="92"/>
    </location>
</feature>
<feature type="transmembrane region" description="Helical" evidence="9">
    <location>
        <begin position="587"/>
        <end position="611"/>
    </location>
</feature>
<evidence type="ECO:0000256" key="6">
    <source>
        <dbReference type="ARBA" id="ARBA00022989"/>
    </source>
</evidence>
<dbReference type="RefSeq" id="WP_108174702.1">
    <property type="nucleotide sequence ID" value="NZ_PZZL01000002.1"/>
</dbReference>
<comment type="caution">
    <text evidence="10">The sequence shown here is derived from an EMBL/GenBank/DDBJ whole genome shotgun (WGS) entry which is preliminary data.</text>
</comment>
<dbReference type="CDD" id="cd06581">
    <property type="entry name" value="TM_PBP1_LivM_like"/>
    <property type="match status" value="1"/>
</dbReference>
<dbReference type="InterPro" id="IPR052157">
    <property type="entry name" value="BCAA_transport_permease"/>
</dbReference>
<feature type="transmembrane region" description="Helical" evidence="9">
    <location>
        <begin position="262"/>
        <end position="285"/>
    </location>
</feature>
<evidence type="ECO:0000256" key="9">
    <source>
        <dbReference type="SAM" id="Phobius"/>
    </source>
</evidence>
<reference evidence="10 11" key="1">
    <citation type="submission" date="2018-04" db="EMBL/GenBank/DDBJ databases">
        <title>Genomic Encyclopedia of Archaeal and Bacterial Type Strains, Phase II (KMG-II): from individual species to whole genera.</title>
        <authorList>
            <person name="Goeker M."/>
        </authorList>
    </citation>
    <scope>NUCLEOTIDE SEQUENCE [LARGE SCALE GENOMIC DNA]</scope>
    <source>
        <strain evidence="10 11">DSM 25521</strain>
    </source>
</reference>
<protein>
    <submittedName>
        <fullName evidence="10">Amino acid/amide ABC transporter membrane protein 1 (HAAT family) /amino acid/amide ABC transporter membrane protein 2 (HAAT family)</fullName>
    </submittedName>
</protein>
<keyword evidence="11" id="KW-1185">Reference proteome</keyword>
<dbReference type="EMBL" id="PZZL01000002">
    <property type="protein sequence ID" value="PTM60754.1"/>
    <property type="molecule type" value="Genomic_DNA"/>
</dbReference>
<dbReference type="AlphaFoldDB" id="A0A2T4ZFR3"/>
<dbReference type="GO" id="GO:0005886">
    <property type="term" value="C:plasma membrane"/>
    <property type="evidence" value="ECO:0007669"/>
    <property type="project" value="UniProtKB-SubCell"/>
</dbReference>
<feature type="transmembrane region" description="Helical" evidence="9">
    <location>
        <begin position="421"/>
        <end position="444"/>
    </location>
</feature>
<keyword evidence="3" id="KW-1003">Cell membrane</keyword>
<feature type="transmembrane region" description="Helical" evidence="9">
    <location>
        <begin position="552"/>
        <end position="575"/>
    </location>
</feature>
<dbReference type="InterPro" id="IPR001851">
    <property type="entry name" value="ABC_transp_permease"/>
</dbReference>
<keyword evidence="6 9" id="KW-1133">Transmembrane helix</keyword>
<comment type="subcellular location">
    <subcellularLocation>
        <location evidence="1">Cell membrane</location>
        <topology evidence="1">Multi-pass membrane protein</topology>
    </subcellularLocation>
</comment>
<dbReference type="Pfam" id="PF02653">
    <property type="entry name" value="BPD_transp_2"/>
    <property type="match status" value="2"/>
</dbReference>
<dbReference type="PANTHER" id="PTHR11795">
    <property type="entry name" value="BRANCHED-CHAIN AMINO ACID TRANSPORT SYSTEM PERMEASE PROTEIN LIVH"/>
    <property type="match status" value="1"/>
</dbReference>
<evidence type="ECO:0000256" key="4">
    <source>
        <dbReference type="ARBA" id="ARBA00022692"/>
    </source>
</evidence>
<keyword evidence="2" id="KW-0813">Transport</keyword>
<feature type="transmembrane region" description="Helical" evidence="9">
    <location>
        <begin position="346"/>
        <end position="365"/>
    </location>
</feature>
<evidence type="ECO:0000256" key="2">
    <source>
        <dbReference type="ARBA" id="ARBA00022448"/>
    </source>
</evidence>
<evidence type="ECO:0000256" key="5">
    <source>
        <dbReference type="ARBA" id="ARBA00022970"/>
    </source>
</evidence>
<feature type="transmembrane region" description="Helical" evidence="9">
    <location>
        <begin position="371"/>
        <end position="389"/>
    </location>
</feature>
<feature type="transmembrane region" description="Helical" evidence="9">
    <location>
        <begin position="151"/>
        <end position="169"/>
    </location>
</feature>
<feature type="transmembrane region" description="Helical" evidence="9">
    <location>
        <begin position="396"/>
        <end position="415"/>
    </location>
</feature>
<evidence type="ECO:0000256" key="3">
    <source>
        <dbReference type="ARBA" id="ARBA00022475"/>
    </source>
</evidence>
<evidence type="ECO:0000256" key="1">
    <source>
        <dbReference type="ARBA" id="ARBA00004651"/>
    </source>
</evidence>
<dbReference type="OrthoDB" id="8126477at2"/>
<evidence type="ECO:0000256" key="8">
    <source>
        <dbReference type="ARBA" id="ARBA00037998"/>
    </source>
</evidence>
<dbReference type="GO" id="GO:0006865">
    <property type="term" value="P:amino acid transport"/>
    <property type="evidence" value="ECO:0007669"/>
    <property type="project" value="UniProtKB-KW"/>
</dbReference>
<proteinExistence type="inferred from homology"/>
<evidence type="ECO:0000256" key="7">
    <source>
        <dbReference type="ARBA" id="ARBA00023136"/>
    </source>
</evidence>
<feature type="transmembrane region" description="Helical" evidence="9">
    <location>
        <begin position="234"/>
        <end position="255"/>
    </location>
</feature>
<evidence type="ECO:0000313" key="10">
    <source>
        <dbReference type="EMBL" id="PTM60754.1"/>
    </source>
</evidence>
<organism evidence="10 11">
    <name type="scientific">Phreatobacter oligotrophus</name>
    <dbReference type="NCBI Taxonomy" id="1122261"/>
    <lineage>
        <taxon>Bacteria</taxon>
        <taxon>Pseudomonadati</taxon>
        <taxon>Pseudomonadota</taxon>
        <taxon>Alphaproteobacteria</taxon>
        <taxon>Hyphomicrobiales</taxon>
        <taxon>Phreatobacteraceae</taxon>
        <taxon>Phreatobacter</taxon>
    </lineage>
</organism>
<feature type="transmembrane region" description="Helical" evidence="9">
    <location>
        <begin position="515"/>
        <end position="532"/>
    </location>
</feature>
<feature type="transmembrane region" description="Helical" evidence="9">
    <location>
        <begin position="318"/>
        <end position="334"/>
    </location>
</feature>
<keyword evidence="5" id="KW-0029">Amino-acid transport</keyword>
<gene>
    <name evidence="10" type="ORF">C8P69_102136</name>
</gene>
<dbReference type="InterPro" id="IPR043428">
    <property type="entry name" value="LivM-like"/>
</dbReference>
<dbReference type="CDD" id="cd06582">
    <property type="entry name" value="TM_PBP1_LivH_like"/>
    <property type="match status" value="1"/>
</dbReference>
<name>A0A2T4ZFR3_9HYPH</name>
<feature type="transmembrane region" description="Helical" evidence="9">
    <location>
        <begin position="465"/>
        <end position="485"/>
    </location>
</feature>